<reference evidence="1 2" key="1">
    <citation type="submission" date="2015-10" db="EMBL/GenBank/DDBJ databases">
        <title>Draft Genome Sequence of Chlorobium limicola strain Frasassi Growing under Artificial Lighting in the Frasassi Cave System.</title>
        <authorList>
            <person name="Mansor M."/>
            <person name="Macalady J."/>
        </authorList>
    </citation>
    <scope>NUCLEOTIDE SEQUENCE [LARGE SCALE GENOMIC DNA]</scope>
    <source>
        <strain evidence="1 2">Frasassi</strain>
    </source>
</reference>
<keyword evidence="2" id="KW-1185">Reference proteome</keyword>
<proteinExistence type="predicted"/>
<dbReference type="EMBL" id="LMBR01000143">
    <property type="protein sequence ID" value="KUL27658.1"/>
    <property type="molecule type" value="Genomic_DNA"/>
</dbReference>
<dbReference type="Proteomes" id="UP000053937">
    <property type="component" value="Unassembled WGS sequence"/>
</dbReference>
<evidence type="ECO:0000313" key="1">
    <source>
        <dbReference type="EMBL" id="KUL27658.1"/>
    </source>
</evidence>
<dbReference type="AlphaFoldDB" id="A0A101JIY5"/>
<evidence type="ECO:0000313" key="2">
    <source>
        <dbReference type="Proteomes" id="UP000053937"/>
    </source>
</evidence>
<accession>A0A101JIY5</accession>
<dbReference type="OrthoDB" id="8263000at2"/>
<name>A0A101JIY5_CHLLI</name>
<protein>
    <submittedName>
        <fullName evidence="1">Uncharacterized protein</fullName>
    </submittedName>
</protein>
<sequence length="1113" mass="125809">MQNATTKKRVEGFTAVPKDPYLPESQDYDLLRRKAILYIEQMGSKHWTDYNTHDPGITILEALCYGLTDLGYRAGWNISDLLAENADKPQAEKQGFFTPREILVTAPLTINDYRRLLLDLDTVINAWIIPLDSQATDRSIVGIQPKGIYSVVLELEKSPEFGDLNERKSVQNITVKLHNGNQAFISAEFRFPEWDATLWGDVSDYCQDGNLKGSIANVTFTASLWRDGTTVVLTQEEKARRWKQWNNEFFGKLSITFSNADGKKRKINIADIPFRLSGSDAAREEFISSWLTSNDQNWVELAGLFIRKTSLVEECLAEVTTLLDNNRNMCEIFSCPSLLTIEDIGVCADIDLAATADIELVLAEIIFRIERYFRPPVPFRTLDELMEEGLSIEEIFDGPPLRHGFIKETDLEKSGIKQRLRTSDIINELMNIDGIDAVRNLQMTRYDNDGSPNLTSEEWSLKIGAGCQPGLACEKSRFVFFKNGLPFLARASEVQATLSHLRERDKHGKTSATIPRILDLPVPCGYFRSPGSYWPVQYALPMTYGTRPEGLREPASEKRKAQAMQLKAYLMVFEQILANCFAQLSNMANLFKLDDTQTKSYFACNIADRKLIAQADAVAEEAIDTSLLEGFLESEEQGISRRKRFLDHLLARFGETFSDQPLMMTDIEGKQLHVKHQLQSLISFLSRYPVLSRDRARSFNYRAPGKIAGDAIQMQQPVIREKIAILLGMKSDSANDNQNDIIVVEHLLLRPGFVGDAHMEACTPDICTTEPYSFRMTIVMPGWKEPYCSNMELRRFADRTIEGQLPSHLIGKICWISNIGYGEDISDGLIDKLFFLLREKGRNAGGAKPSAKQARKGAENIHRAAQRHFAAWVENLATLSVLPAKRLQTLRKLISLKLVDIGVIYPGVKNYDEIGPEIHSMLIDHFMTVLDNNNWYLHDRFAKAWKAWLEARNGLDACDGAVTKQVKLWLQELPAASQNTETARCIITLFGEAFSKKMRQNIFEGTRFPRYGNRLKKEITEIFNTVFPNNEITGIGIGSKQKTGLLSIFVQSYQGLIDICMKHWEVLLILRKLHNIYPVATLHDCDQKGAKNPVRLNSTALGNAGTVTPYTSD</sequence>
<comment type="caution">
    <text evidence="1">The sequence shown here is derived from an EMBL/GenBank/DDBJ whole genome shotgun (WGS) entry which is preliminary data.</text>
</comment>
<gene>
    <name evidence="1" type="ORF">ASB62_06075</name>
</gene>
<dbReference type="RefSeq" id="WP_059139068.1">
    <property type="nucleotide sequence ID" value="NZ_LMBR01000143.1"/>
</dbReference>
<organism evidence="1 2">
    <name type="scientific">Chlorobium limicola</name>
    <dbReference type="NCBI Taxonomy" id="1092"/>
    <lineage>
        <taxon>Bacteria</taxon>
        <taxon>Pseudomonadati</taxon>
        <taxon>Chlorobiota</taxon>
        <taxon>Chlorobiia</taxon>
        <taxon>Chlorobiales</taxon>
        <taxon>Chlorobiaceae</taxon>
        <taxon>Chlorobium/Pelodictyon group</taxon>
        <taxon>Chlorobium</taxon>
    </lineage>
</organism>